<comment type="caution">
    <text evidence="2">The sequence shown here is derived from an EMBL/GenBank/DDBJ whole genome shotgun (WGS) entry which is preliminary data.</text>
</comment>
<keyword evidence="1" id="KW-1133">Transmembrane helix</keyword>
<keyword evidence="1" id="KW-0472">Membrane</keyword>
<evidence type="ECO:0000313" key="2">
    <source>
        <dbReference type="EMBL" id="MBD3940683.1"/>
    </source>
</evidence>
<feature type="transmembrane region" description="Helical" evidence="1">
    <location>
        <begin position="15"/>
        <end position="40"/>
    </location>
</feature>
<accession>A0ABR8NJ20</accession>
<evidence type="ECO:0000256" key="1">
    <source>
        <dbReference type="SAM" id="Phobius"/>
    </source>
</evidence>
<keyword evidence="3" id="KW-1185">Reference proteome</keyword>
<proteinExistence type="predicted"/>
<dbReference type="Proteomes" id="UP000598426">
    <property type="component" value="Unassembled WGS sequence"/>
</dbReference>
<gene>
    <name evidence="2" type="ORF">IF188_03090</name>
</gene>
<sequence length="519" mass="54612">MIKQMRRQDRDDNGAVLVTVVVVMLVGFVIAVTIAASVMFTIESNSDNKNQTQAYIAAESGRDAALEKVLATPCTLVASNPRGGTGTAPFYEATVDHCPSATSGDTFQIVSTGWDASGESTRITSDYSRVVTYKNQPGGSLAYFDGTFTVTQASYTGTVVVRQGNYDCSTSKSTVDGDLWVVRGSVILSSGCTVTGSVYARDDVTMSGDTVTVNGRITAGRDVLLSANHLSVGMAPASPREPGDTDIRAGRNVNLSGAKGDIGGTVIAGGTYTPTTEVTVHGTTPLDHQVNPAVFTPTLQEVYDMTTWVDVGPDRTQWGDDVAWFDVPSGSCAMDLSDQLRATLPSGTTRAGIDYTSCGGNVTVTIDKTQQLPHDAVLLIPGGRTVTIDIKGTLTSPSAATPTQLFVIHADGVPDSKPTCVKGPASDKLLNVPADGIHLMVYTPCGVPKLTGSFKDTFYGQFYAGNADGPDWVQPKFVCNPMAWEPLIDLSCELSEAGSGNHGTVVQVQEPVLIKQVEG</sequence>
<reference evidence="2 3" key="1">
    <citation type="submission" date="2020-09" db="EMBL/GenBank/DDBJ databases">
        <title>Isolation and identification of active actinomycetes.</title>
        <authorList>
            <person name="Li X."/>
        </authorList>
    </citation>
    <scope>NUCLEOTIDE SEQUENCE [LARGE SCALE GENOMIC DNA]</scope>
    <source>
        <strain evidence="2 3">NEAU-LLC</strain>
    </source>
</reference>
<dbReference type="EMBL" id="JACXZS010000002">
    <property type="protein sequence ID" value="MBD3940683.1"/>
    <property type="molecule type" value="Genomic_DNA"/>
</dbReference>
<dbReference type="RefSeq" id="WP_191170342.1">
    <property type="nucleotide sequence ID" value="NZ_JACXZS010000002.1"/>
</dbReference>
<keyword evidence="1" id="KW-0812">Transmembrane</keyword>
<evidence type="ECO:0000313" key="3">
    <source>
        <dbReference type="Proteomes" id="UP000598426"/>
    </source>
</evidence>
<protein>
    <submittedName>
        <fullName evidence="2">Uncharacterized protein</fullName>
    </submittedName>
</protein>
<name>A0ABR8NJ20_9MICO</name>
<organism evidence="2 3">
    <name type="scientific">Microbacterium helvum</name>
    <dbReference type="NCBI Taxonomy" id="2773713"/>
    <lineage>
        <taxon>Bacteria</taxon>
        <taxon>Bacillati</taxon>
        <taxon>Actinomycetota</taxon>
        <taxon>Actinomycetes</taxon>
        <taxon>Micrococcales</taxon>
        <taxon>Microbacteriaceae</taxon>
        <taxon>Microbacterium</taxon>
    </lineage>
</organism>